<dbReference type="AlphaFoldDB" id="D8SNA4"/>
<dbReference type="Gramene" id="EFJ14036">
    <property type="protein sequence ID" value="EFJ14036"/>
    <property type="gene ID" value="SELMODRAFT_423939"/>
</dbReference>
<evidence type="ECO:0000313" key="2">
    <source>
        <dbReference type="Proteomes" id="UP000001514"/>
    </source>
</evidence>
<dbReference type="InParanoid" id="D8SNA4"/>
<evidence type="ECO:0000313" key="1">
    <source>
        <dbReference type="EMBL" id="EFJ14036.1"/>
    </source>
</evidence>
<gene>
    <name evidence="1" type="ORF">SELMODRAFT_423939</name>
</gene>
<dbReference type="HOGENOM" id="CLU_366557_0_0_1"/>
<name>D8SNA4_SELML</name>
<protein>
    <submittedName>
        <fullName evidence="1">Uncharacterized protein</fullName>
    </submittedName>
</protein>
<keyword evidence="2" id="KW-1185">Reference proteome</keyword>
<organism evidence="2">
    <name type="scientific">Selaginella moellendorffii</name>
    <name type="common">Spikemoss</name>
    <dbReference type="NCBI Taxonomy" id="88036"/>
    <lineage>
        <taxon>Eukaryota</taxon>
        <taxon>Viridiplantae</taxon>
        <taxon>Streptophyta</taxon>
        <taxon>Embryophyta</taxon>
        <taxon>Tracheophyta</taxon>
        <taxon>Lycopodiopsida</taxon>
        <taxon>Selaginellales</taxon>
        <taxon>Selaginellaceae</taxon>
        <taxon>Selaginella</taxon>
    </lineage>
</organism>
<dbReference type="Proteomes" id="UP000001514">
    <property type="component" value="Unassembled WGS sequence"/>
</dbReference>
<proteinExistence type="predicted"/>
<accession>D8SNA4</accession>
<dbReference type="EMBL" id="GL377629">
    <property type="protein sequence ID" value="EFJ14036.1"/>
    <property type="molecule type" value="Genomic_DNA"/>
</dbReference>
<sequence>MERQEVIDALRRTRDDFDLDDGVEDVLDVLPCQFQCSVCPRYLDGYLVKLERSEYVPPTEKGLFMVRHIWEGQEQKYVVRSADEIVERRTIFTNLEPEVLSMINWEKFEKAIKNSKISDKEKARKEKQRPKLLVGALVLLQKQFFSQEKLRALTRLETKTPEFLPEGKLLVSFSRMKAYSSSSNGHHKKAYGGSSNGQHNAFTKEKPKEVDIYAIESSGERIRARYEIIGTHRPGEKEGLEFWLRYGGSGRRPMQKMKIISSRWQTSGNTILISASNELNTKTSNGSAKNIQTSEFLSCIGHRLLKVTRQSGRSSRRLLWRTWLHRAVISNLGNTLMARVCGKKQSGLALLQKQLEAKGGSQTRSRIESRMNELHVYARQRLVVGCHGNCGETEALASERAHRNECIEKQLGFRDFDRVWRQCLTSGEGISRFWSVTSAKVGFGHSFCPTCAETRHFRGRRVCCIVAVILSSTGNQPALTARCVISGFTNYDLDPVQDLEALSRKTMTKLIVIHEKAAGERSISEYQRVLETKVREYVPADRFEVEVIGRYLQRRTRKVWLGARQKNWWKALLSKGLLDKAAMKILSSREKLRLVKKIEEETGLAGLEKSVGAAVSMNHRWHSLCVHGDEECLEKAKHEFSSSGNRRSKGLFGVSMPKSSTRRNLRLEATAFAATALLTSLEQGWTCATEGCQESVALETLGYVHTHGGSDCDLQKIQAESRCFPDRVERAVALVKKQYMCWVFNSKAAKPEACIDQLAID</sequence>
<reference evidence="1 2" key="1">
    <citation type="journal article" date="2011" name="Science">
        <title>The Selaginella genome identifies genetic changes associated with the evolution of vascular plants.</title>
        <authorList>
            <person name="Banks J.A."/>
            <person name="Nishiyama T."/>
            <person name="Hasebe M."/>
            <person name="Bowman J.L."/>
            <person name="Gribskov M."/>
            <person name="dePamphilis C."/>
            <person name="Albert V.A."/>
            <person name="Aono N."/>
            <person name="Aoyama T."/>
            <person name="Ambrose B.A."/>
            <person name="Ashton N.W."/>
            <person name="Axtell M.J."/>
            <person name="Barker E."/>
            <person name="Barker M.S."/>
            <person name="Bennetzen J.L."/>
            <person name="Bonawitz N.D."/>
            <person name="Chapple C."/>
            <person name="Cheng C."/>
            <person name="Correa L.G."/>
            <person name="Dacre M."/>
            <person name="DeBarry J."/>
            <person name="Dreyer I."/>
            <person name="Elias M."/>
            <person name="Engstrom E.M."/>
            <person name="Estelle M."/>
            <person name="Feng L."/>
            <person name="Finet C."/>
            <person name="Floyd S.K."/>
            <person name="Frommer W.B."/>
            <person name="Fujita T."/>
            <person name="Gramzow L."/>
            <person name="Gutensohn M."/>
            <person name="Harholt J."/>
            <person name="Hattori M."/>
            <person name="Heyl A."/>
            <person name="Hirai T."/>
            <person name="Hiwatashi Y."/>
            <person name="Ishikawa M."/>
            <person name="Iwata M."/>
            <person name="Karol K.G."/>
            <person name="Koehler B."/>
            <person name="Kolukisaoglu U."/>
            <person name="Kubo M."/>
            <person name="Kurata T."/>
            <person name="Lalonde S."/>
            <person name="Li K."/>
            <person name="Li Y."/>
            <person name="Litt A."/>
            <person name="Lyons E."/>
            <person name="Manning G."/>
            <person name="Maruyama T."/>
            <person name="Michael T.P."/>
            <person name="Mikami K."/>
            <person name="Miyazaki S."/>
            <person name="Morinaga S."/>
            <person name="Murata T."/>
            <person name="Mueller-Roeber B."/>
            <person name="Nelson D.R."/>
            <person name="Obara M."/>
            <person name="Oguri Y."/>
            <person name="Olmstead R.G."/>
            <person name="Onodera N."/>
            <person name="Petersen B.L."/>
            <person name="Pils B."/>
            <person name="Prigge M."/>
            <person name="Rensing S.A."/>
            <person name="Riano-Pachon D.M."/>
            <person name="Roberts A.W."/>
            <person name="Sato Y."/>
            <person name="Scheller H.V."/>
            <person name="Schulz B."/>
            <person name="Schulz C."/>
            <person name="Shakirov E.V."/>
            <person name="Shibagaki N."/>
            <person name="Shinohara N."/>
            <person name="Shippen D.E."/>
            <person name="Soerensen I."/>
            <person name="Sotooka R."/>
            <person name="Sugimoto N."/>
            <person name="Sugita M."/>
            <person name="Sumikawa N."/>
            <person name="Tanurdzic M."/>
            <person name="Theissen G."/>
            <person name="Ulvskov P."/>
            <person name="Wakazuki S."/>
            <person name="Weng J.K."/>
            <person name="Willats W.W."/>
            <person name="Wipf D."/>
            <person name="Wolf P.G."/>
            <person name="Yang L."/>
            <person name="Zimmer A.D."/>
            <person name="Zhu Q."/>
            <person name="Mitros T."/>
            <person name="Hellsten U."/>
            <person name="Loque D."/>
            <person name="Otillar R."/>
            <person name="Salamov A."/>
            <person name="Schmutz J."/>
            <person name="Shapiro H."/>
            <person name="Lindquist E."/>
            <person name="Lucas S."/>
            <person name="Rokhsar D."/>
            <person name="Grigoriev I.V."/>
        </authorList>
    </citation>
    <scope>NUCLEOTIDE SEQUENCE [LARGE SCALE GENOMIC DNA]</scope>
</reference>
<dbReference type="KEGG" id="smo:SELMODRAFT_423939"/>